<protein>
    <submittedName>
        <fullName evidence="3">DUF397 domain-containing protein</fullName>
    </submittedName>
</protein>
<feature type="region of interest" description="Disordered" evidence="1">
    <location>
        <begin position="1"/>
        <end position="34"/>
    </location>
</feature>
<gene>
    <name evidence="3" type="ORF">FRZ00_26710</name>
</gene>
<evidence type="ECO:0000256" key="1">
    <source>
        <dbReference type="SAM" id="MobiDB-lite"/>
    </source>
</evidence>
<evidence type="ECO:0000313" key="4">
    <source>
        <dbReference type="Proteomes" id="UP000327000"/>
    </source>
</evidence>
<sequence length="113" mass="11952">MGAGADARRNSPLLQAKNQGAAAVTASKPTPSELDLTGAEWQKSSYTGGAGNCVEMTVANGYILMRDSKNPDRPANVFTRAEIEAYFAGVKDGEFDHILVASFSGNVAKSQER</sequence>
<dbReference type="Pfam" id="PF04149">
    <property type="entry name" value="DUF397"/>
    <property type="match status" value="1"/>
</dbReference>
<evidence type="ECO:0000313" key="3">
    <source>
        <dbReference type="EMBL" id="KAB7835491.1"/>
    </source>
</evidence>
<proteinExistence type="predicted"/>
<organism evidence="3 4">
    <name type="scientific">Streptomyces mobaraensis</name>
    <name type="common">Streptoverticillium mobaraense</name>
    <dbReference type="NCBI Taxonomy" id="35621"/>
    <lineage>
        <taxon>Bacteria</taxon>
        <taxon>Bacillati</taxon>
        <taxon>Actinomycetota</taxon>
        <taxon>Actinomycetes</taxon>
        <taxon>Kitasatosporales</taxon>
        <taxon>Streptomycetaceae</taxon>
        <taxon>Streptomyces</taxon>
    </lineage>
</organism>
<dbReference type="InterPro" id="IPR007278">
    <property type="entry name" value="DUF397"/>
</dbReference>
<dbReference type="EMBL" id="VOKX01000107">
    <property type="protein sequence ID" value="KAB7835491.1"/>
    <property type="molecule type" value="Genomic_DNA"/>
</dbReference>
<reference evidence="3 4" key="1">
    <citation type="journal article" date="2019" name="Microb. Cell Fact.">
        <title>Exploring novel herbicidin analogues by transcriptional regulator overexpression and MS/MS molecular networking.</title>
        <authorList>
            <person name="Shi Y."/>
            <person name="Gu R."/>
            <person name="Li Y."/>
            <person name="Wang X."/>
            <person name="Ren W."/>
            <person name="Li X."/>
            <person name="Wang L."/>
            <person name="Xie Y."/>
            <person name="Hong B."/>
        </authorList>
    </citation>
    <scope>NUCLEOTIDE SEQUENCE [LARGE SCALE GENOMIC DNA]</scope>
    <source>
        <strain evidence="3 4">US-43</strain>
    </source>
</reference>
<keyword evidence="4" id="KW-1185">Reference proteome</keyword>
<feature type="domain" description="DUF397" evidence="2">
    <location>
        <begin position="39"/>
        <end position="91"/>
    </location>
</feature>
<dbReference type="OrthoDB" id="4225390at2"/>
<name>A0A5N5W142_STRMB</name>
<dbReference type="AlphaFoldDB" id="A0A5N5W142"/>
<accession>A0A5N5W142</accession>
<comment type="caution">
    <text evidence="3">The sequence shown here is derived from an EMBL/GenBank/DDBJ whole genome shotgun (WGS) entry which is preliminary data.</text>
</comment>
<dbReference type="Proteomes" id="UP000327000">
    <property type="component" value="Unassembled WGS sequence"/>
</dbReference>
<evidence type="ECO:0000259" key="2">
    <source>
        <dbReference type="Pfam" id="PF04149"/>
    </source>
</evidence>